<evidence type="ECO:0000313" key="7">
    <source>
        <dbReference type="Proteomes" id="UP000480178"/>
    </source>
</evidence>
<name>A0A6C0GKQ6_9BACT</name>
<feature type="transmembrane region" description="Helical" evidence="4">
    <location>
        <begin position="34"/>
        <end position="54"/>
    </location>
</feature>
<dbReference type="Proteomes" id="UP000480178">
    <property type="component" value="Chromosome"/>
</dbReference>
<dbReference type="RefSeq" id="WP_162444570.1">
    <property type="nucleotide sequence ID" value="NZ_CP048222.1"/>
</dbReference>
<protein>
    <submittedName>
        <fullName evidence="6">Helix-turn-helix transcriptional regulator</fullName>
    </submittedName>
</protein>
<dbReference type="PANTHER" id="PTHR43280:SF29">
    <property type="entry name" value="ARAC-FAMILY TRANSCRIPTIONAL REGULATOR"/>
    <property type="match status" value="1"/>
</dbReference>
<gene>
    <name evidence="6" type="ORF">GXP67_18865</name>
</gene>
<feature type="domain" description="HTH araC/xylS-type" evidence="5">
    <location>
        <begin position="274"/>
        <end position="378"/>
    </location>
</feature>
<dbReference type="InterPro" id="IPR018060">
    <property type="entry name" value="HTH_AraC"/>
</dbReference>
<dbReference type="AlphaFoldDB" id="A0A6C0GKQ6"/>
<accession>A0A6C0GKQ6</accession>
<sequence>MKKQKLQVYLSSGNFQGLCCIYPSNLLIPIDMLIWSYYLSGLGIMQGVLLAVLLFTRKINQKANKFLGAFICVLLVSLTEHWYQPMLPGLFSEILGGFLFLYGPLMLLYVKSLLGESLSLRNSIGHFAGFGLYILGLLAGYLLIEIEREIAELVLAHILFIHLLYYSFLTLNRIHLESRKEAFSVTYTILNWLKAFTGTLAAIYLVAFIGMYLRIMGLSASNWILFAVQTGCVLVVYGFSYWSLVQPEASRKQKEEVKYAHSGLSEPDQQILLNRILAFFTEHKPYFQPTFTLDQFARNMGTNRFYISQVINERTGKNFSDFLNAYRIEEAKRILTDPKKSHYSVVGAGYEAGFNSKTAFNTAFKKLTGYTPGEFRKLNREEVRIEQTGQ</sequence>
<dbReference type="EMBL" id="CP048222">
    <property type="protein sequence ID" value="QHT68559.1"/>
    <property type="molecule type" value="Genomic_DNA"/>
</dbReference>
<feature type="transmembrane region" description="Helical" evidence="4">
    <location>
        <begin position="192"/>
        <end position="211"/>
    </location>
</feature>
<keyword evidence="3" id="KW-0804">Transcription</keyword>
<keyword evidence="4" id="KW-0472">Membrane</keyword>
<proteinExistence type="predicted"/>
<evidence type="ECO:0000256" key="1">
    <source>
        <dbReference type="ARBA" id="ARBA00023015"/>
    </source>
</evidence>
<dbReference type="SUPFAM" id="SSF46689">
    <property type="entry name" value="Homeodomain-like"/>
    <property type="match status" value="1"/>
</dbReference>
<dbReference type="PANTHER" id="PTHR43280">
    <property type="entry name" value="ARAC-FAMILY TRANSCRIPTIONAL REGULATOR"/>
    <property type="match status" value="1"/>
</dbReference>
<keyword evidence="7" id="KW-1185">Reference proteome</keyword>
<dbReference type="InterPro" id="IPR009057">
    <property type="entry name" value="Homeodomain-like_sf"/>
</dbReference>
<dbReference type="PROSITE" id="PS00041">
    <property type="entry name" value="HTH_ARAC_FAMILY_1"/>
    <property type="match status" value="1"/>
</dbReference>
<feature type="transmembrane region" description="Helical" evidence="4">
    <location>
        <begin position="150"/>
        <end position="171"/>
    </location>
</feature>
<dbReference type="Gene3D" id="1.10.10.60">
    <property type="entry name" value="Homeodomain-like"/>
    <property type="match status" value="2"/>
</dbReference>
<dbReference type="KEGG" id="rhoz:GXP67_18865"/>
<evidence type="ECO:0000313" key="6">
    <source>
        <dbReference type="EMBL" id="QHT68559.1"/>
    </source>
</evidence>
<feature type="transmembrane region" description="Helical" evidence="4">
    <location>
        <begin position="89"/>
        <end position="110"/>
    </location>
</feature>
<evidence type="ECO:0000256" key="4">
    <source>
        <dbReference type="SAM" id="Phobius"/>
    </source>
</evidence>
<reference evidence="6 7" key="1">
    <citation type="submission" date="2020-01" db="EMBL/GenBank/DDBJ databases">
        <authorList>
            <person name="Kim M.K."/>
        </authorList>
    </citation>
    <scope>NUCLEOTIDE SEQUENCE [LARGE SCALE GENOMIC DNA]</scope>
    <source>
        <strain evidence="6 7">172606-1</strain>
    </source>
</reference>
<feature type="transmembrane region" description="Helical" evidence="4">
    <location>
        <begin position="122"/>
        <end position="144"/>
    </location>
</feature>
<dbReference type="SMART" id="SM00342">
    <property type="entry name" value="HTH_ARAC"/>
    <property type="match status" value="1"/>
</dbReference>
<keyword evidence="4" id="KW-1133">Transmembrane helix</keyword>
<feature type="transmembrane region" description="Helical" evidence="4">
    <location>
        <begin position="66"/>
        <end position="83"/>
    </location>
</feature>
<dbReference type="InterPro" id="IPR018062">
    <property type="entry name" value="HTH_AraC-typ_CS"/>
</dbReference>
<dbReference type="PROSITE" id="PS01124">
    <property type="entry name" value="HTH_ARAC_FAMILY_2"/>
    <property type="match status" value="1"/>
</dbReference>
<organism evidence="6 7">
    <name type="scientific">Rhodocytophaga rosea</name>
    <dbReference type="NCBI Taxonomy" id="2704465"/>
    <lineage>
        <taxon>Bacteria</taxon>
        <taxon>Pseudomonadati</taxon>
        <taxon>Bacteroidota</taxon>
        <taxon>Cytophagia</taxon>
        <taxon>Cytophagales</taxon>
        <taxon>Rhodocytophagaceae</taxon>
        <taxon>Rhodocytophaga</taxon>
    </lineage>
</organism>
<keyword evidence="1" id="KW-0805">Transcription regulation</keyword>
<evidence type="ECO:0000256" key="3">
    <source>
        <dbReference type="ARBA" id="ARBA00023163"/>
    </source>
</evidence>
<dbReference type="GO" id="GO:0003700">
    <property type="term" value="F:DNA-binding transcription factor activity"/>
    <property type="evidence" value="ECO:0007669"/>
    <property type="project" value="InterPro"/>
</dbReference>
<keyword evidence="4" id="KW-0812">Transmembrane</keyword>
<evidence type="ECO:0000256" key="2">
    <source>
        <dbReference type="ARBA" id="ARBA00023125"/>
    </source>
</evidence>
<dbReference type="Pfam" id="PF12833">
    <property type="entry name" value="HTH_18"/>
    <property type="match status" value="1"/>
</dbReference>
<keyword evidence="2" id="KW-0238">DNA-binding</keyword>
<evidence type="ECO:0000259" key="5">
    <source>
        <dbReference type="PROSITE" id="PS01124"/>
    </source>
</evidence>
<feature type="transmembrane region" description="Helical" evidence="4">
    <location>
        <begin position="223"/>
        <end position="244"/>
    </location>
</feature>
<dbReference type="GO" id="GO:0043565">
    <property type="term" value="F:sequence-specific DNA binding"/>
    <property type="evidence" value="ECO:0007669"/>
    <property type="project" value="InterPro"/>
</dbReference>